<dbReference type="NCBIfam" id="TIGR01182">
    <property type="entry name" value="eda"/>
    <property type="match status" value="1"/>
</dbReference>
<comment type="caution">
    <text evidence="9">The sequence shown here is derived from an EMBL/GenBank/DDBJ whole genome shotgun (WGS) entry which is preliminary data.</text>
</comment>
<evidence type="ECO:0000313" key="9">
    <source>
        <dbReference type="EMBL" id="NQV64226.1"/>
    </source>
</evidence>
<dbReference type="PROSITE" id="PS00160">
    <property type="entry name" value="ALDOLASE_KDPG_KHG_2"/>
    <property type="match status" value="1"/>
</dbReference>
<protein>
    <recommendedName>
        <fullName evidence="5">2-dehydro-3-deoxy-phosphogluconate aldolase</fullName>
        <ecNumber evidence="5">4.1.2.14</ecNumber>
    </recommendedName>
</protein>
<dbReference type="InterPro" id="IPR031337">
    <property type="entry name" value="KDPG/KHG_AS_1"/>
</dbReference>
<evidence type="ECO:0000256" key="1">
    <source>
        <dbReference type="ARBA" id="ARBA00000654"/>
    </source>
</evidence>
<evidence type="ECO:0000256" key="6">
    <source>
        <dbReference type="ARBA" id="ARBA00023239"/>
    </source>
</evidence>
<dbReference type="PANTHER" id="PTHR30246:SF1">
    <property type="entry name" value="2-DEHYDRO-3-DEOXY-6-PHOSPHOGALACTONATE ALDOLASE-RELATED"/>
    <property type="match status" value="1"/>
</dbReference>
<dbReference type="InterPro" id="IPR031338">
    <property type="entry name" value="KDPG/KHG_AS_2"/>
</dbReference>
<keyword evidence="7" id="KW-0704">Schiff base</keyword>
<comment type="similarity">
    <text evidence="3">Belongs to the KHG/KDPG aldolase family.</text>
</comment>
<evidence type="ECO:0000256" key="7">
    <source>
        <dbReference type="ARBA" id="ARBA00023270"/>
    </source>
</evidence>
<dbReference type="Gene3D" id="3.20.20.70">
    <property type="entry name" value="Aldolase class I"/>
    <property type="match status" value="1"/>
</dbReference>
<evidence type="ECO:0000256" key="2">
    <source>
        <dbReference type="ARBA" id="ARBA00004736"/>
    </source>
</evidence>
<dbReference type="Proteomes" id="UP000754644">
    <property type="component" value="Unassembled WGS sequence"/>
</dbReference>
<name>A0A972VV57_9GAMM</name>
<dbReference type="AlphaFoldDB" id="A0A972VV57"/>
<dbReference type="PANTHER" id="PTHR30246">
    <property type="entry name" value="2-KETO-3-DEOXY-6-PHOSPHOGLUCONATE ALDOLASE"/>
    <property type="match status" value="1"/>
</dbReference>
<dbReference type="InterPro" id="IPR013785">
    <property type="entry name" value="Aldolase_TIM"/>
</dbReference>
<dbReference type="EMBL" id="JABMOJ010000089">
    <property type="protein sequence ID" value="NQV64226.1"/>
    <property type="molecule type" value="Genomic_DNA"/>
</dbReference>
<evidence type="ECO:0000256" key="8">
    <source>
        <dbReference type="ARBA" id="ARBA00023277"/>
    </source>
</evidence>
<proteinExistence type="inferred from homology"/>
<dbReference type="GO" id="GO:0008675">
    <property type="term" value="F:2-dehydro-3-deoxy-phosphogluconate aldolase activity"/>
    <property type="evidence" value="ECO:0007669"/>
    <property type="project" value="UniProtKB-EC"/>
</dbReference>
<keyword evidence="6 9" id="KW-0456">Lyase</keyword>
<evidence type="ECO:0000313" key="10">
    <source>
        <dbReference type="Proteomes" id="UP000754644"/>
    </source>
</evidence>
<accession>A0A972VV57</accession>
<keyword evidence="8" id="KW-0119">Carbohydrate metabolism</keyword>
<gene>
    <name evidence="9" type="primary">eda</name>
    <name evidence="9" type="ORF">HQ497_02575</name>
</gene>
<dbReference type="Pfam" id="PF01081">
    <property type="entry name" value="Aldolase"/>
    <property type="match status" value="1"/>
</dbReference>
<evidence type="ECO:0000256" key="5">
    <source>
        <dbReference type="ARBA" id="ARBA00013063"/>
    </source>
</evidence>
<dbReference type="SUPFAM" id="SSF51569">
    <property type="entry name" value="Aldolase"/>
    <property type="match status" value="1"/>
</dbReference>
<reference evidence="9" key="1">
    <citation type="submission" date="2020-05" db="EMBL/GenBank/DDBJ databases">
        <title>Sulfur intermediates as new biogeochemical hubs in an aquatic model microbial ecosystem.</title>
        <authorList>
            <person name="Vigneron A."/>
        </authorList>
    </citation>
    <scope>NUCLEOTIDE SEQUENCE</scope>
    <source>
        <strain evidence="9">Bin.250</strain>
    </source>
</reference>
<dbReference type="PROSITE" id="PS00159">
    <property type="entry name" value="ALDOLASE_KDPG_KHG_1"/>
    <property type="match status" value="1"/>
</dbReference>
<dbReference type="CDD" id="cd00452">
    <property type="entry name" value="KDPG_aldolase"/>
    <property type="match status" value="1"/>
</dbReference>
<dbReference type="InterPro" id="IPR000887">
    <property type="entry name" value="Aldlse_KDPG_KHG"/>
</dbReference>
<dbReference type="EC" id="4.1.2.14" evidence="5"/>
<dbReference type="NCBIfam" id="NF004325">
    <property type="entry name" value="PRK05718.1"/>
    <property type="match status" value="1"/>
</dbReference>
<comment type="pathway">
    <text evidence="2">Carbohydrate acid metabolism; 2-dehydro-3-deoxy-D-gluconate degradation; D-glyceraldehyde 3-phosphate and pyruvate from 2-dehydro-3-deoxy-D-gluconate: step 2/2.</text>
</comment>
<sequence length="211" mass="22332">MEAPVRKLLAGTAMIPVITLDRVEDAVPIARALVAGGLRVLEVTLRTAAARAGIQRIVAEVQGVIVGTGTVCTPEQVQLSCDLGCQFMISPGSTERLLAEAVQAPIPLMPGVASVSEMMRCMEFGYEDFKFFPAEASGGAAKIKAIAGPFADARFCPTGGIGLANALDYLRLPNVLCVGGSWVLPANLVAEQRWADIERLARETVEFCASR</sequence>
<organism evidence="9 10">
    <name type="scientific">SAR86 cluster bacterium</name>
    <dbReference type="NCBI Taxonomy" id="2030880"/>
    <lineage>
        <taxon>Bacteria</taxon>
        <taxon>Pseudomonadati</taxon>
        <taxon>Pseudomonadota</taxon>
        <taxon>Gammaproteobacteria</taxon>
        <taxon>SAR86 cluster</taxon>
    </lineage>
</organism>
<evidence type="ECO:0000256" key="3">
    <source>
        <dbReference type="ARBA" id="ARBA00006906"/>
    </source>
</evidence>
<evidence type="ECO:0000256" key="4">
    <source>
        <dbReference type="ARBA" id="ARBA00011233"/>
    </source>
</evidence>
<comment type="catalytic activity">
    <reaction evidence="1">
        <text>2-dehydro-3-deoxy-6-phospho-D-gluconate = D-glyceraldehyde 3-phosphate + pyruvate</text>
        <dbReference type="Rhea" id="RHEA:17089"/>
        <dbReference type="ChEBI" id="CHEBI:15361"/>
        <dbReference type="ChEBI" id="CHEBI:57569"/>
        <dbReference type="ChEBI" id="CHEBI:59776"/>
        <dbReference type="EC" id="4.1.2.14"/>
    </reaction>
</comment>
<comment type="subunit">
    <text evidence="4">Homotrimer.</text>
</comment>